<keyword evidence="2" id="KW-0288">FMN</keyword>
<comment type="caution">
    <text evidence="7">The sequence shown here is derived from an EMBL/GenBank/DDBJ whole genome shotgun (WGS) entry which is preliminary data.</text>
</comment>
<dbReference type="PANTHER" id="PTHR30011:SF16">
    <property type="entry name" value="C2H2 FINGER DOMAIN TRANSCRIPTION FACTOR (EUROFUNG)-RELATED"/>
    <property type="match status" value="1"/>
</dbReference>
<dbReference type="InterPro" id="IPR011251">
    <property type="entry name" value="Luciferase-like_dom"/>
</dbReference>
<gene>
    <name evidence="7" type="ORF">GCM10022222_06840</name>
</gene>
<dbReference type="PANTHER" id="PTHR30011">
    <property type="entry name" value="ALKANESULFONATE MONOOXYGENASE-RELATED"/>
    <property type="match status" value="1"/>
</dbReference>
<feature type="region of interest" description="Disordered" evidence="5">
    <location>
        <begin position="1"/>
        <end position="27"/>
    </location>
</feature>
<evidence type="ECO:0000259" key="6">
    <source>
        <dbReference type="Pfam" id="PF00296"/>
    </source>
</evidence>
<sequence>MRSTAGSDYPWQKRAEGGTRMSSPQPRRTLHIAVELDGAHTEAARTDPRILAEAVTGAERAGFTFATFDDAPVPPGGGFRIDATVRAAYAATRTVRIGLAPVSHVLTAEPFHLAAQLASLDHATHGRAAWLVGAADTAEALATVGRPRPEDHRREVADVVETIRRLWDSWEDDAVIADVATGRYLDPDKVHHVDFTGETFSVKGPLITPRPPQGSLVVLAAEDLAEVVRPDIVLVGGTDAEDLRLRARQAAGSGAPLVFGELEVLLVPGAPADRPANGRARYTGSAAGLAELLGELSADLDGVRLHPAVPAADLPLLGREVLPELHRLGLHAPPEPGVTLRSTLGLARPENRFAAASKGIA</sequence>
<keyword evidence="4" id="KW-0503">Monooxygenase</keyword>
<proteinExistence type="predicted"/>
<protein>
    <submittedName>
        <fullName evidence="7">LLM class flavin-dependent oxidoreductase</fullName>
    </submittedName>
</protein>
<reference evidence="8" key="1">
    <citation type="journal article" date="2019" name="Int. J. Syst. Evol. Microbiol.">
        <title>The Global Catalogue of Microorganisms (GCM) 10K type strain sequencing project: providing services to taxonomists for standard genome sequencing and annotation.</title>
        <authorList>
            <consortium name="The Broad Institute Genomics Platform"/>
            <consortium name="The Broad Institute Genome Sequencing Center for Infectious Disease"/>
            <person name="Wu L."/>
            <person name="Ma J."/>
        </authorList>
    </citation>
    <scope>NUCLEOTIDE SEQUENCE [LARGE SCALE GENOMIC DNA]</scope>
    <source>
        <strain evidence="8">JCM 16898</strain>
    </source>
</reference>
<evidence type="ECO:0000256" key="2">
    <source>
        <dbReference type="ARBA" id="ARBA00022643"/>
    </source>
</evidence>
<evidence type="ECO:0000313" key="8">
    <source>
        <dbReference type="Proteomes" id="UP001500689"/>
    </source>
</evidence>
<dbReference type="Gene3D" id="3.20.20.30">
    <property type="entry name" value="Luciferase-like domain"/>
    <property type="match status" value="1"/>
</dbReference>
<feature type="domain" description="Luciferase-like" evidence="6">
    <location>
        <begin position="41"/>
        <end position="252"/>
    </location>
</feature>
<evidence type="ECO:0000313" key="7">
    <source>
        <dbReference type="EMBL" id="GAA3526482.1"/>
    </source>
</evidence>
<evidence type="ECO:0000256" key="1">
    <source>
        <dbReference type="ARBA" id="ARBA00022630"/>
    </source>
</evidence>
<dbReference type="InterPro" id="IPR036661">
    <property type="entry name" value="Luciferase-like_sf"/>
</dbReference>
<evidence type="ECO:0000256" key="5">
    <source>
        <dbReference type="SAM" id="MobiDB-lite"/>
    </source>
</evidence>
<keyword evidence="3" id="KW-0560">Oxidoreductase</keyword>
<dbReference type="InterPro" id="IPR051260">
    <property type="entry name" value="Diverse_substr_monoxygenases"/>
</dbReference>
<keyword evidence="1" id="KW-0285">Flavoprotein</keyword>
<keyword evidence="8" id="KW-1185">Reference proteome</keyword>
<dbReference type="Pfam" id="PF00296">
    <property type="entry name" value="Bac_luciferase"/>
    <property type="match status" value="1"/>
</dbReference>
<organism evidence="7 8">
    <name type="scientific">Amycolatopsis ultiminotia</name>
    <dbReference type="NCBI Taxonomy" id="543629"/>
    <lineage>
        <taxon>Bacteria</taxon>
        <taxon>Bacillati</taxon>
        <taxon>Actinomycetota</taxon>
        <taxon>Actinomycetes</taxon>
        <taxon>Pseudonocardiales</taxon>
        <taxon>Pseudonocardiaceae</taxon>
        <taxon>Amycolatopsis</taxon>
    </lineage>
</organism>
<dbReference type="Proteomes" id="UP001500689">
    <property type="component" value="Unassembled WGS sequence"/>
</dbReference>
<dbReference type="SUPFAM" id="SSF51679">
    <property type="entry name" value="Bacterial luciferase-like"/>
    <property type="match status" value="1"/>
</dbReference>
<evidence type="ECO:0000256" key="3">
    <source>
        <dbReference type="ARBA" id="ARBA00023002"/>
    </source>
</evidence>
<evidence type="ECO:0000256" key="4">
    <source>
        <dbReference type="ARBA" id="ARBA00023033"/>
    </source>
</evidence>
<dbReference type="EMBL" id="BAAAZN010000001">
    <property type="protein sequence ID" value="GAA3526482.1"/>
    <property type="molecule type" value="Genomic_DNA"/>
</dbReference>
<accession>A0ABP6V3X7</accession>
<name>A0ABP6V3X7_9PSEU</name>